<accession>A0A165CIF6</accession>
<keyword evidence="4" id="KW-0456">Lyase</keyword>
<evidence type="ECO:0000259" key="5">
    <source>
        <dbReference type="PROSITE" id="PS51891"/>
    </source>
</evidence>
<dbReference type="InParanoid" id="A0A165CIF6"/>
<dbReference type="STRING" id="1314785.A0A165CIF6"/>
<dbReference type="SUPFAM" id="SSF51316">
    <property type="entry name" value="Mss4-like"/>
    <property type="match status" value="1"/>
</dbReference>
<keyword evidence="7" id="KW-1185">Reference proteome</keyword>
<dbReference type="InterPro" id="IPR011057">
    <property type="entry name" value="Mss4-like_sf"/>
</dbReference>
<sequence>MEPLKGACFCGAISYALADEPVLRAFCHCTNCQRLTGCPFVHTIHFDAASFSWTHLAEPVGVSDPRAMDMLDSYVIPSRAHKTRFRCKTCGACVANRNGRTGRVSVWGAHLTRDEQGKILQWERVRPTAHIFYGTRMLDVTDGLGKWEGYEGRSERILES</sequence>
<dbReference type="PANTHER" id="PTHR33337">
    <property type="entry name" value="GFA DOMAIN-CONTAINING PROTEIN"/>
    <property type="match status" value="1"/>
</dbReference>
<evidence type="ECO:0000313" key="6">
    <source>
        <dbReference type="EMBL" id="KZT02871.1"/>
    </source>
</evidence>
<evidence type="ECO:0000256" key="3">
    <source>
        <dbReference type="ARBA" id="ARBA00022833"/>
    </source>
</evidence>
<evidence type="ECO:0000256" key="1">
    <source>
        <dbReference type="ARBA" id="ARBA00005495"/>
    </source>
</evidence>
<dbReference type="GO" id="GO:0046872">
    <property type="term" value="F:metal ion binding"/>
    <property type="evidence" value="ECO:0007669"/>
    <property type="project" value="UniProtKB-KW"/>
</dbReference>
<dbReference type="Pfam" id="PF04828">
    <property type="entry name" value="GFA"/>
    <property type="match status" value="1"/>
</dbReference>
<dbReference type="Proteomes" id="UP000076871">
    <property type="component" value="Unassembled WGS sequence"/>
</dbReference>
<dbReference type="OrthoDB" id="9970124at2759"/>
<reference evidence="6 7" key="1">
    <citation type="journal article" date="2016" name="Mol. Biol. Evol.">
        <title>Comparative Genomics of Early-Diverging Mushroom-Forming Fungi Provides Insights into the Origins of Lignocellulose Decay Capabilities.</title>
        <authorList>
            <person name="Nagy L.G."/>
            <person name="Riley R."/>
            <person name="Tritt A."/>
            <person name="Adam C."/>
            <person name="Daum C."/>
            <person name="Floudas D."/>
            <person name="Sun H."/>
            <person name="Yadav J.S."/>
            <person name="Pangilinan J."/>
            <person name="Larsson K.H."/>
            <person name="Matsuura K."/>
            <person name="Barry K."/>
            <person name="Labutti K."/>
            <person name="Kuo R."/>
            <person name="Ohm R.A."/>
            <person name="Bhattacharya S.S."/>
            <person name="Shirouzu T."/>
            <person name="Yoshinaga Y."/>
            <person name="Martin F.M."/>
            <person name="Grigoriev I.V."/>
            <person name="Hibbett D.S."/>
        </authorList>
    </citation>
    <scope>NUCLEOTIDE SEQUENCE [LARGE SCALE GENOMIC DNA]</scope>
    <source>
        <strain evidence="6 7">93-53</strain>
    </source>
</reference>
<dbReference type="GeneID" id="63828363"/>
<dbReference type="GO" id="GO:0016846">
    <property type="term" value="F:carbon-sulfur lyase activity"/>
    <property type="evidence" value="ECO:0007669"/>
    <property type="project" value="InterPro"/>
</dbReference>
<evidence type="ECO:0000256" key="4">
    <source>
        <dbReference type="ARBA" id="ARBA00023239"/>
    </source>
</evidence>
<dbReference type="InterPro" id="IPR006913">
    <property type="entry name" value="CENP-V/GFA"/>
</dbReference>
<dbReference type="PROSITE" id="PS51891">
    <property type="entry name" value="CENP_V_GFA"/>
    <property type="match status" value="1"/>
</dbReference>
<feature type="domain" description="CENP-V/GFA" evidence="5">
    <location>
        <begin position="4"/>
        <end position="148"/>
    </location>
</feature>
<protein>
    <recommendedName>
        <fullName evidence="5">CENP-V/GFA domain-containing protein</fullName>
    </recommendedName>
</protein>
<keyword evidence="3" id="KW-0862">Zinc</keyword>
<evidence type="ECO:0000313" key="7">
    <source>
        <dbReference type="Proteomes" id="UP000076871"/>
    </source>
</evidence>
<organism evidence="6 7">
    <name type="scientific">Laetiporus sulphureus 93-53</name>
    <dbReference type="NCBI Taxonomy" id="1314785"/>
    <lineage>
        <taxon>Eukaryota</taxon>
        <taxon>Fungi</taxon>
        <taxon>Dikarya</taxon>
        <taxon>Basidiomycota</taxon>
        <taxon>Agaricomycotina</taxon>
        <taxon>Agaricomycetes</taxon>
        <taxon>Polyporales</taxon>
        <taxon>Laetiporus</taxon>
    </lineage>
</organism>
<dbReference type="RefSeq" id="XP_040760611.1">
    <property type="nucleotide sequence ID" value="XM_040911335.1"/>
</dbReference>
<proteinExistence type="inferred from homology"/>
<gene>
    <name evidence="6" type="ORF">LAESUDRAFT_744846</name>
</gene>
<dbReference type="Gene3D" id="3.90.1590.10">
    <property type="entry name" value="glutathione-dependent formaldehyde- activating enzyme (gfa)"/>
    <property type="match status" value="1"/>
</dbReference>
<evidence type="ECO:0000256" key="2">
    <source>
        <dbReference type="ARBA" id="ARBA00022723"/>
    </source>
</evidence>
<name>A0A165CIF6_9APHY</name>
<keyword evidence="2" id="KW-0479">Metal-binding</keyword>
<dbReference type="EMBL" id="KV427649">
    <property type="protein sequence ID" value="KZT02871.1"/>
    <property type="molecule type" value="Genomic_DNA"/>
</dbReference>
<comment type="similarity">
    <text evidence="1">Belongs to the Gfa family.</text>
</comment>
<dbReference type="AlphaFoldDB" id="A0A165CIF6"/>
<dbReference type="PANTHER" id="PTHR33337:SF40">
    <property type="entry name" value="CENP-V_GFA DOMAIN-CONTAINING PROTEIN-RELATED"/>
    <property type="match status" value="1"/>
</dbReference>